<proteinExistence type="predicted"/>
<evidence type="ECO:0000313" key="2">
    <source>
        <dbReference type="Proteomes" id="UP000321805"/>
    </source>
</evidence>
<reference evidence="1 2" key="1">
    <citation type="journal article" date="2018" name="J. Microbiol.">
        <title>Baekduia soli gen. nov., sp. nov., a novel bacterium isolated from the soil of Baekdu Mountain and proposal of a novel family name, Baekduiaceae fam. nov.</title>
        <authorList>
            <person name="An D.S."/>
            <person name="Siddiqi M.Z."/>
            <person name="Kim K.H."/>
            <person name="Yu H.S."/>
            <person name="Im W.T."/>
        </authorList>
    </citation>
    <scope>NUCLEOTIDE SEQUENCE [LARGE SCALE GENOMIC DNA]</scope>
    <source>
        <strain evidence="1 2">BR7-21</strain>
    </source>
</reference>
<accession>A0A5B8U558</accession>
<sequence>MTTRPGATGSSPVACRLLGHRWRFRADDRTLSWDCERCAAHGGSKEYPDATAARRYARAFDEEPGRGERRFLLAAAPLWLWRRLRRETR</sequence>
<dbReference type="OrthoDB" id="5149759at2"/>
<protein>
    <submittedName>
        <fullName evidence="1">Uncharacterized protein</fullName>
    </submittedName>
</protein>
<dbReference type="Proteomes" id="UP000321805">
    <property type="component" value="Chromosome"/>
</dbReference>
<dbReference type="EMBL" id="CP042430">
    <property type="protein sequence ID" value="QEC48213.1"/>
    <property type="molecule type" value="Genomic_DNA"/>
</dbReference>
<organism evidence="1 2">
    <name type="scientific">Baekduia soli</name>
    <dbReference type="NCBI Taxonomy" id="496014"/>
    <lineage>
        <taxon>Bacteria</taxon>
        <taxon>Bacillati</taxon>
        <taxon>Actinomycetota</taxon>
        <taxon>Thermoleophilia</taxon>
        <taxon>Solirubrobacterales</taxon>
        <taxon>Baekduiaceae</taxon>
        <taxon>Baekduia</taxon>
    </lineage>
</organism>
<keyword evidence="2" id="KW-1185">Reference proteome</keyword>
<name>A0A5B8U558_9ACTN</name>
<dbReference type="AlphaFoldDB" id="A0A5B8U558"/>
<gene>
    <name evidence="1" type="ORF">FSW04_11985</name>
</gene>
<evidence type="ECO:0000313" key="1">
    <source>
        <dbReference type="EMBL" id="QEC48213.1"/>
    </source>
</evidence>
<dbReference type="KEGG" id="bsol:FSW04_11985"/>